<feature type="region of interest" description="Disordered" evidence="1">
    <location>
        <begin position="141"/>
        <end position="167"/>
    </location>
</feature>
<reference evidence="3 4" key="1">
    <citation type="submission" date="2021-06" db="EMBL/GenBank/DDBJ databases">
        <authorList>
            <person name="Palmer J.M."/>
        </authorList>
    </citation>
    <scope>NUCLEOTIDE SEQUENCE [LARGE SCALE GENOMIC DNA]</scope>
    <source>
        <strain evidence="3 4">AS_MEX2019</strain>
        <tissue evidence="3">Muscle</tissue>
    </source>
</reference>
<feature type="domain" description="Ig-like" evidence="2">
    <location>
        <begin position="18"/>
        <end position="78"/>
    </location>
</feature>
<feature type="non-terminal residue" evidence="3">
    <location>
        <position position="1"/>
    </location>
</feature>
<evidence type="ECO:0000259" key="2">
    <source>
        <dbReference type="PROSITE" id="PS50835"/>
    </source>
</evidence>
<dbReference type="InterPro" id="IPR013783">
    <property type="entry name" value="Ig-like_fold"/>
</dbReference>
<evidence type="ECO:0000313" key="4">
    <source>
        <dbReference type="Proteomes" id="UP001469553"/>
    </source>
</evidence>
<keyword evidence="4" id="KW-1185">Reference proteome</keyword>
<dbReference type="PROSITE" id="PS50835">
    <property type="entry name" value="IG_LIKE"/>
    <property type="match status" value="1"/>
</dbReference>
<dbReference type="Gene3D" id="2.60.40.10">
    <property type="entry name" value="Immunoglobulins"/>
    <property type="match status" value="1"/>
</dbReference>
<dbReference type="Proteomes" id="UP001469553">
    <property type="component" value="Unassembled WGS sequence"/>
</dbReference>
<dbReference type="InterPro" id="IPR036179">
    <property type="entry name" value="Ig-like_dom_sf"/>
</dbReference>
<accession>A0ABV0YGY2</accession>
<sequence>STEVFVTQQPKWPQMFSGETITLNCEVQEGETTEWTYEWWRSGSVIHSTHSKDWTFTVSESNSGDYMCQSKRRDDPYSSTKWSKKLRDSVSVFKFICGRPDRPDSRFNNDLNLPQPPVTTNLCHYDPTSVSINYKYSCSVTASETPPPAPPGGAQGVPRPAERHSPSSVSWAVPWASSRWDVPGTPPEEGVQEASGIDARATSTGSSQYGGAAALLRAPPRWPSSPFYL</sequence>
<evidence type="ECO:0000313" key="3">
    <source>
        <dbReference type="EMBL" id="MEQ2292890.1"/>
    </source>
</evidence>
<dbReference type="InterPro" id="IPR007110">
    <property type="entry name" value="Ig-like_dom"/>
</dbReference>
<evidence type="ECO:0000256" key="1">
    <source>
        <dbReference type="SAM" id="MobiDB-lite"/>
    </source>
</evidence>
<comment type="caution">
    <text evidence="3">The sequence shown here is derived from an EMBL/GenBank/DDBJ whole genome shotgun (WGS) entry which is preliminary data.</text>
</comment>
<gene>
    <name evidence="3" type="ORF">AMECASPLE_027435</name>
</gene>
<protein>
    <recommendedName>
        <fullName evidence="2">Ig-like domain-containing protein</fullName>
    </recommendedName>
</protein>
<name>A0ABV0YGY2_9TELE</name>
<dbReference type="SUPFAM" id="SSF48726">
    <property type="entry name" value="Immunoglobulin"/>
    <property type="match status" value="1"/>
</dbReference>
<dbReference type="Pfam" id="PF13927">
    <property type="entry name" value="Ig_3"/>
    <property type="match status" value="1"/>
</dbReference>
<dbReference type="EMBL" id="JAHRIP010031118">
    <property type="protein sequence ID" value="MEQ2292890.1"/>
    <property type="molecule type" value="Genomic_DNA"/>
</dbReference>
<organism evidence="3 4">
    <name type="scientific">Ameca splendens</name>
    <dbReference type="NCBI Taxonomy" id="208324"/>
    <lineage>
        <taxon>Eukaryota</taxon>
        <taxon>Metazoa</taxon>
        <taxon>Chordata</taxon>
        <taxon>Craniata</taxon>
        <taxon>Vertebrata</taxon>
        <taxon>Euteleostomi</taxon>
        <taxon>Actinopterygii</taxon>
        <taxon>Neopterygii</taxon>
        <taxon>Teleostei</taxon>
        <taxon>Neoteleostei</taxon>
        <taxon>Acanthomorphata</taxon>
        <taxon>Ovalentaria</taxon>
        <taxon>Atherinomorphae</taxon>
        <taxon>Cyprinodontiformes</taxon>
        <taxon>Goodeidae</taxon>
        <taxon>Ameca</taxon>
    </lineage>
</organism>
<proteinExistence type="predicted"/>